<dbReference type="AlphaFoldDB" id="A0A5B8UEK2"/>
<evidence type="ECO:0000313" key="1">
    <source>
        <dbReference type="EMBL" id="QEC54994.1"/>
    </source>
</evidence>
<dbReference type="Proteomes" id="UP000321204">
    <property type="component" value="Chromosome"/>
</dbReference>
<evidence type="ECO:0000313" key="2">
    <source>
        <dbReference type="Proteomes" id="UP000321204"/>
    </source>
</evidence>
<sequence length="135" mass="15125">MLPKDFLPLSEIEETIKAAKEEIAAMGYVNMTAIASGNISEVQKWVAVSAANKMISSGKYIQEIQGSDIIVKRNPAYTNKLWDKMEEQVIAGAVALMISIATILISNRIEKPKYEQLNRRMDSVEKKLNLQTIPR</sequence>
<keyword evidence="2" id="KW-1185">Reference proteome</keyword>
<proteinExistence type="predicted"/>
<gene>
    <name evidence="1" type="ORF">FSB75_03445</name>
</gene>
<protein>
    <submittedName>
        <fullName evidence="1">Uncharacterized protein</fullName>
    </submittedName>
</protein>
<dbReference type="KEGG" id="fgg:FSB75_03445"/>
<accession>A0A5B8UEK2</accession>
<dbReference type="RefSeq" id="WP_146782801.1">
    <property type="nucleotide sequence ID" value="NZ_BAABIO010000006.1"/>
</dbReference>
<reference evidence="1 2" key="1">
    <citation type="journal article" date="2015" name="Int. J. Syst. Evol. Microbiol.">
        <title>Flavisolibacter ginsenosidimutans sp. nov., with ginsenoside-converting activity isolated from soil used for cultivating ginseng.</title>
        <authorList>
            <person name="Zhao Y."/>
            <person name="Liu Q."/>
            <person name="Kang M.S."/>
            <person name="Jin F."/>
            <person name="Yu H."/>
            <person name="Im W.T."/>
        </authorList>
    </citation>
    <scope>NUCLEOTIDE SEQUENCE [LARGE SCALE GENOMIC DNA]</scope>
    <source>
        <strain evidence="1 2">Gsoil 636</strain>
    </source>
</reference>
<dbReference type="EMBL" id="CP042433">
    <property type="protein sequence ID" value="QEC54994.1"/>
    <property type="molecule type" value="Genomic_DNA"/>
</dbReference>
<organism evidence="1 2">
    <name type="scientific">Flavisolibacter ginsenosidimutans</name>
    <dbReference type="NCBI Taxonomy" id="661481"/>
    <lineage>
        <taxon>Bacteria</taxon>
        <taxon>Pseudomonadati</taxon>
        <taxon>Bacteroidota</taxon>
        <taxon>Chitinophagia</taxon>
        <taxon>Chitinophagales</taxon>
        <taxon>Chitinophagaceae</taxon>
        <taxon>Flavisolibacter</taxon>
    </lineage>
</organism>
<name>A0A5B8UEK2_9BACT</name>